<evidence type="ECO:0000313" key="1">
    <source>
        <dbReference type="Proteomes" id="UP001732720"/>
    </source>
</evidence>
<accession>A0A8B7ULY0</accession>
<dbReference type="OrthoDB" id="10067381at2759"/>
<organism evidence="2">
    <name type="scientific">Castor canadensis</name>
    <name type="common">American beaver</name>
    <dbReference type="NCBI Taxonomy" id="51338"/>
    <lineage>
        <taxon>Eukaryota</taxon>
        <taxon>Metazoa</taxon>
        <taxon>Chordata</taxon>
        <taxon>Craniata</taxon>
        <taxon>Vertebrata</taxon>
        <taxon>Euteleostomi</taxon>
        <taxon>Mammalia</taxon>
        <taxon>Eutheria</taxon>
        <taxon>Euarchontoglires</taxon>
        <taxon>Glires</taxon>
        <taxon>Rodentia</taxon>
        <taxon>Castorimorpha</taxon>
        <taxon>Castoridae</taxon>
        <taxon>Castor</taxon>
    </lineage>
</organism>
<gene>
    <name evidence="2" type="primary">CUNH11orf68</name>
</gene>
<reference evidence="2" key="1">
    <citation type="submission" date="2025-08" db="UniProtKB">
        <authorList>
            <consortium name="RefSeq"/>
        </authorList>
    </citation>
    <scope>IDENTIFICATION</scope>
    <source>
        <tissue evidence="2">Leukocyte</tissue>
    </source>
</reference>
<sequence>MAAAAAAVAGAGRGGGGGGADPGQERSRARGWAGAERSEGRSSLPAGWSQVRRWRRRTLQVAVRMASLLSTWPQRPWQLTWTPGWYLMPAPRLPLSWMPGWPSTHHPKLPAMETQVHPTLSLWAGLQPMGRATPPILVMSRACRQPGRLCRQAGGPSHQVPCAIWPSPTMCCQASG</sequence>
<dbReference type="AlphaFoldDB" id="A0A8B7ULY0"/>
<name>A0A8B7ULY0_CASCN</name>
<proteinExistence type="predicted"/>
<dbReference type="CTD" id="100356776"/>
<evidence type="ECO:0000313" key="2">
    <source>
        <dbReference type="RefSeq" id="XP_020020342.1"/>
    </source>
</evidence>
<dbReference type="Proteomes" id="UP001732720">
    <property type="component" value="Chromosome 1"/>
</dbReference>
<keyword evidence="1" id="KW-1185">Reference proteome</keyword>
<dbReference type="RefSeq" id="XP_020020342.1">
    <property type="nucleotide sequence ID" value="XM_020164753.1"/>
</dbReference>
<protein>
    <submittedName>
        <fullName evidence="2">UPF0696 protein C11orf68 homolog isoform X3</fullName>
    </submittedName>
</protein>
<dbReference type="GeneID" id="109687083"/>